<protein>
    <submittedName>
        <fullName evidence="1">Uncharacterized protein</fullName>
    </submittedName>
</protein>
<accession>A0ABU5R8N3</accession>
<gene>
    <name evidence="1" type="ORF">VA596_23430</name>
</gene>
<reference evidence="1 2" key="1">
    <citation type="submission" date="2023-12" db="EMBL/GenBank/DDBJ databases">
        <title>Amycolatopsis sp. V23-08.</title>
        <authorList>
            <person name="Somphong A."/>
        </authorList>
    </citation>
    <scope>NUCLEOTIDE SEQUENCE [LARGE SCALE GENOMIC DNA]</scope>
    <source>
        <strain evidence="1 2">V23-08</strain>
    </source>
</reference>
<organism evidence="1 2">
    <name type="scientific">Amycolatopsis heterodermiae</name>
    <dbReference type="NCBI Taxonomy" id="3110235"/>
    <lineage>
        <taxon>Bacteria</taxon>
        <taxon>Bacillati</taxon>
        <taxon>Actinomycetota</taxon>
        <taxon>Actinomycetes</taxon>
        <taxon>Pseudonocardiales</taxon>
        <taxon>Pseudonocardiaceae</taxon>
        <taxon>Amycolatopsis</taxon>
    </lineage>
</organism>
<dbReference type="EMBL" id="JAYFSI010000005">
    <property type="protein sequence ID" value="MEA5362508.1"/>
    <property type="molecule type" value="Genomic_DNA"/>
</dbReference>
<name>A0ABU5R8N3_9PSEU</name>
<evidence type="ECO:0000313" key="1">
    <source>
        <dbReference type="EMBL" id="MEA5362508.1"/>
    </source>
</evidence>
<comment type="caution">
    <text evidence="1">The sequence shown here is derived from an EMBL/GenBank/DDBJ whole genome shotgun (WGS) entry which is preliminary data.</text>
</comment>
<dbReference type="RefSeq" id="WP_323330027.1">
    <property type="nucleotide sequence ID" value="NZ_JAYFSI010000005.1"/>
</dbReference>
<proteinExistence type="predicted"/>
<evidence type="ECO:0000313" key="2">
    <source>
        <dbReference type="Proteomes" id="UP001304298"/>
    </source>
</evidence>
<keyword evidence="2" id="KW-1185">Reference proteome</keyword>
<dbReference type="Proteomes" id="UP001304298">
    <property type="component" value="Unassembled WGS sequence"/>
</dbReference>
<sequence>MDPRATYAAMPGVAALGDLPEAWHWATAPGFDSAAALYADGERAFQAYALDSYDEGLAVALLSFARAHSAELTTDAPLAVAEGFSHPGYAFDAVAAAAPPLHRLYPDDAAMNDAVRAVIPVYRCEVAGDESLQDAEHRYSRGTGIRGTRWGRPPSPYLKFRFRGDTGAVQPKRGFAGTKLLVTRLSKDQDDLFVEFENYRHEVYTVTRGDTLTLTGPDGAATPAGLEELLDAVKAALYGPNAGDADFPG</sequence>